<evidence type="ECO:0000313" key="4">
    <source>
        <dbReference type="Proteomes" id="UP000001887"/>
    </source>
</evidence>
<evidence type="ECO:0000259" key="2">
    <source>
        <dbReference type="SMART" id="SM00635"/>
    </source>
</evidence>
<dbReference type="InterPro" id="IPR003343">
    <property type="entry name" value="Big_2"/>
</dbReference>
<dbReference type="HOGENOM" id="CLU_005632_0_0_0"/>
<feature type="domain" description="BIG2" evidence="2">
    <location>
        <begin position="47"/>
        <end position="130"/>
    </location>
</feature>
<dbReference type="InterPro" id="IPR011444">
    <property type="entry name" value="DUF1549"/>
</dbReference>
<accession>D2QYN5</accession>
<dbReference type="Pfam" id="PF07583">
    <property type="entry name" value="PSCyt2"/>
    <property type="match status" value="1"/>
</dbReference>
<protein>
    <recommendedName>
        <fullName evidence="2">BIG2 domain-containing protein</fullName>
    </recommendedName>
</protein>
<dbReference type="Gene3D" id="2.60.40.1080">
    <property type="match status" value="2"/>
</dbReference>
<dbReference type="Pfam" id="PF07587">
    <property type="entry name" value="PSD1"/>
    <property type="match status" value="1"/>
</dbReference>
<feature type="signal peptide" evidence="1">
    <location>
        <begin position="1"/>
        <end position="26"/>
    </location>
</feature>
<proteinExistence type="predicted"/>
<dbReference type="PANTHER" id="PTHR35889">
    <property type="entry name" value="CYCLOINULO-OLIGOSACCHARIDE FRUCTANOTRANSFERASE-RELATED"/>
    <property type="match status" value="1"/>
</dbReference>
<keyword evidence="4" id="KW-1185">Reference proteome</keyword>
<dbReference type="EMBL" id="CP001848">
    <property type="protein sequence ID" value="ADB18194.1"/>
    <property type="molecule type" value="Genomic_DNA"/>
</dbReference>
<dbReference type="Proteomes" id="UP000001887">
    <property type="component" value="Chromosome"/>
</dbReference>
<evidence type="ECO:0000256" key="1">
    <source>
        <dbReference type="SAM" id="SignalP"/>
    </source>
</evidence>
<feature type="chain" id="PRO_5003034433" description="BIG2 domain-containing protein" evidence="1">
    <location>
        <begin position="27"/>
        <end position="833"/>
    </location>
</feature>
<dbReference type="InterPro" id="IPR022655">
    <property type="entry name" value="DUF1553"/>
</dbReference>
<keyword evidence="1" id="KW-0732">Signal</keyword>
<name>D2QYN5_PIRSD</name>
<dbReference type="STRING" id="530564.Psta_3533"/>
<sequence precursor="true">MPSRPHLPLSRLLLLSCLLFASSSYAADEKPKAPGLGDPGQLTSIQVDTGRTVDGLFTLSGRDAVQQLVVTGLYNSGQTRDLTRSSKYSANPAGIVAIDETGLVTPIAEGETTIEVDAAGQKLQLKSRVTNLVTDLPINFANQITPLFTKYSCNGGGCHGKSGGQNGFRLSLLGFEPKEDYEYLVKEGRGRRIFPAAPDQSLLLLKATARLPHGGGQRVDFDSPAYRLMKRWIEQGMPYGKETDPVVTHIEVFPSERLMDRSTTQQAVVIAHLSDGSTEDVTRTAQFDSNDTEMAEVSVTGLVTTGQLTGSVAIMARYQGHVGVFRATVPLGVKSESNVGKKNFIDELVFKKLGDLGLPSSGVSDDATFLRRVTVDLAGRLPKLEEAEQFLADADPNKRDNVIRRLLESTDYADYFGNKWNAILRNKRRQDFEKNYTFTFHDWIRTSLHENKPYDQFVREILTATGEAGKNAPVAWYREVKDQSAQVEDTAQLFLGLRIQCARCHHHPFEKWSQQDYYGFAAFFAQVGRKRGEVQNEDRIYHRRGIAQASNPKTGQAVKPTGLGSAPLELTADEDPRRALADWMSDPSNPFFARSLVNRYWKHFFGRGLVDPEDDMRVTNPASNPALLDALAKDFVDSKFDLKKLCHTICSSSTYQLTAEPNEWNQDDKQNFSRYYPKRLNAEVLLDAIDQVTGTQSNFGGVPNGTRAVQLPDNGFNSYFLTVFGRPESSSACECERSSEANLAQSLHLLNSGEIQGKLTSGGGRAAKLAADKERPHDVKIRELYLLTFGRAPLPEELAVAVAHIEKNAEDPKRAYEDIVWALINTKEFLFNH</sequence>
<dbReference type="OrthoDB" id="289126at2"/>
<feature type="domain" description="BIG2" evidence="2">
    <location>
        <begin position="246"/>
        <end position="328"/>
    </location>
</feature>
<dbReference type="SMART" id="SM00635">
    <property type="entry name" value="BID_2"/>
    <property type="match status" value="2"/>
</dbReference>
<dbReference type="KEGG" id="psl:Psta_3533"/>
<gene>
    <name evidence="3" type="ordered locus">Psta_3533</name>
</gene>
<evidence type="ECO:0000313" key="3">
    <source>
        <dbReference type="EMBL" id="ADB18194.1"/>
    </source>
</evidence>
<organism evidence="3 4">
    <name type="scientific">Pirellula staleyi (strain ATCC 27377 / DSM 6068 / ICPB 4128)</name>
    <name type="common">Pirella staleyi</name>
    <dbReference type="NCBI Taxonomy" id="530564"/>
    <lineage>
        <taxon>Bacteria</taxon>
        <taxon>Pseudomonadati</taxon>
        <taxon>Planctomycetota</taxon>
        <taxon>Planctomycetia</taxon>
        <taxon>Pirellulales</taxon>
        <taxon>Pirellulaceae</taxon>
        <taxon>Pirellula</taxon>
    </lineage>
</organism>
<dbReference type="PANTHER" id="PTHR35889:SF3">
    <property type="entry name" value="F-BOX DOMAIN-CONTAINING PROTEIN"/>
    <property type="match status" value="1"/>
</dbReference>
<dbReference type="AlphaFoldDB" id="D2QYN5"/>
<dbReference type="eggNOG" id="COG5492">
    <property type="taxonomic scope" value="Bacteria"/>
</dbReference>
<reference evidence="3 4" key="1">
    <citation type="journal article" date="2009" name="Stand. Genomic Sci.">
        <title>Complete genome sequence of Pirellula staleyi type strain (ATCC 27377).</title>
        <authorList>
            <person name="Clum A."/>
            <person name="Tindall B.J."/>
            <person name="Sikorski J."/>
            <person name="Ivanova N."/>
            <person name="Mavrommatis K."/>
            <person name="Lucas S."/>
            <person name="Glavina del Rio T."/>
            <person name="Nolan M."/>
            <person name="Chen F."/>
            <person name="Tice H."/>
            <person name="Pitluck S."/>
            <person name="Cheng J.F."/>
            <person name="Chertkov O."/>
            <person name="Brettin T."/>
            <person name="Han C."/>
            <person name="Detter J.C."/>
            <person name="Kuske C."/>
            <person name="Bruce D."/>
            <person name="Goodwin L."/>
            <person name="Ovchinikova G."/>
            <person name="Pati A."/>
            <person name="Mikhailova N."/>
            <person name="Chen A."/>
            <person name="Palaniappan K."/>
            <person name="Land M."/>
            <person name="Hauser L."/>
            <person name="Chang Y.J."/>
            <person name="Jeffries C.D."/>
            <person name="Chain P."/>
            <person name="Rohde M."/>
            <person name="Goker M."/>
            <person name="Bristow J."/>
            <person name="Eisen J.A."/>
            <person name="Markowitz V."/>
            <person name="Hugenholtz P."/>
            <person name="Kyrpides N.C."/>
            <person name="Klenk H.P."/>
            <person name="Lapidus A."/>
        </authorList>
    </citation>
    <scope>NUCLEOTIDE SEQUENCE [LARGE SCALE GENOMIC DNA]</scope>
    <source>
        <strain evidence="4">ATCC 27377 / DSM 6068 / ICPB 4128</strain>
    </source>
</reference>